<accession>A0ACB9T3M5</accession>
<reference evidence="1" key="1">
    <citation type="submission" date="2022-04" db="EMBL/GenBank/DDBJ databases">
        <title>Chromosome-scale genome assembly of Holotrichia oblita Faldermann.</title>
        <authorList>
            <person name="Rongchong L."/>
        </authorList>
    </citation>
    <scope>NUCLEOTIDE SEQUENCE</scope>
    <source>
        <strain evidence="1">81SQS9</strain>
    </source>
</reference>
<proteinExistence type="predicted"/>
<organism evidence="1 2">
    <name type="scientific">Holotrichia oblita</name>
    <name type="common">Chafer beetle</name>
    <dbReference type="NCBI Taxonomy" id="644536"/>
    <lineage>
        <taxon>Eukaryota</taxon>
        <taxon>Metazoa</taxon>
        <taxon>Ecdysozoa</taxon>
        <taxon>Arthropoda</taxon>
        <taxon>Hexapoda</taxon>
        <taxon>Insecta</taxon>
        <taxon>Pterygota</taxon>
        <taxon>Neoptera</taxon>
        <taxon>Endopterygota</taxon>
        <taxon>Coleoptera</taxon>
        <taxon>Polyphaga</taxon>
        <taxon>Scarabaeiformia</taxon>
        <taxon>Scarabaeidae</taxon>
        <taxon>Melolonthinae</taxon>
        <taxon>Holotrichia</taxon>
    </lineage>
</organism>
<evidence type="ECO:0000313" key="2">
    <source>
        <dbReference type="Proteomes" id="UP001056778"/>
    </source>
</evidence>
<comment type="caution">
    <text evidence="1">The sequence shown here is derived from an EMBL/GenBank/DDBJ whole genome shotgun (WGS) entry which is preliminary data.</text>
</comment>
<evidence type="ECO:0000313" key="1">
    <source>
        <dbReference type="EMBL" id="KAI4461416.1"/>
    </source>
</evidence>
<protein>
    <submittedName>
        <fullName evidence="1">Protein b putative-related</fullName>
    </submittedName>
</protein>
<name>A0ACB9T3M5_HOLOL</name>
<keyword evidence="2" id="KW-1185">Reference proteome</keyword>
<gene>
    <name evidence="1" type="ORF">MML48_5g00003919</name>
</gene>
<dbReference type="EMBL" id="CM043019">
    <property type="protein sequence ID" value="KAI4461416.1"/>
    <property type="molecule type" value="Genomic_DNA"/>
</dbReference>
<sequence>MSTQSSDCKRERLRFLIFYDLSLLKQVAGRNPFEDESVWKEIQVEVERETGKMFSIRAVKDHLYHLLKLFTKDDSVNLRKSGTEEQYSAKIKLLQEIKDLVQECKNKKSSTTATQVSRKIRMVVRDNACHGLKNNIEGIANEISFNKTYEHNYVSSVAQYVDVLENCSSSSNSNQSIMGNNSETTPKSKNKNRGLLKNSALKYLQNKQEKELNLRERQLQLDEKRFELETKRIKLEYEKFELEKKERERTLVIEVTEREQQQNLIKYFININE</sequence>
<dbReference type="Proteomes" id="UP001056778">
    <property type="component" value="Chromosome 5"/>
</dbReference>